<dbReference type="AlphaFoldDB" id="A0A314ZXQ3"/>
<evidence type="ECO:0000313" key="1">
    <source>
        <dbReference type="EMBL" id="PQV41988.1"/>
    </source>
</evidence>
<protein>
    <submittedName>
        <fullName evidence="1">Uncharacterized protein</fullName>
    </submittedName>
</protein>
<name>A0A314ZXQ3_9EURY</name>
<dbReference type="Proteomes" id="UP000251060">
    <property type="component" value="Unassembled WGS sequence"/>
</dbReference>
<evidence type="ECO:0000313" key="2">
    <source>
        <dbReference type="Proteomes" id="UP000251060"/>
    </source>
</evidence>
<dbReference type="EMBL" id="PVBU01000012">
    <property type="protein sequence ID" value="PQV41988.1"/>
    <property type="molecule type" value="Genomic_DNA"/>
</dbReference>
<accession>A0A314ZXQ3</accession>
<gene>
    <name evidence="1" type="ORF">B0H22_11228</name>
</gene>
<comment type="caution">
    <text evidence="1">The sequence shown here is derived from an EMBL/GenBank/DDBJ whole genome shotgun (WGS) entry which is preliminary data.</text>
</comment>
<organism evidence="1 2">
    <name type="scientific">Methanohalophilus euhalobius</name>
    <dbReference type="NCBI Taxonomy" id="51203"/>
    <lineage>
        <taxon>Archaea</taxon>
        <taxon>Methanobacteriati</taxon>
        <taxon>Methanobacteriota</taxon>
        <taxon>Stenosarchaea group</taxon>
        <taxon>Methanomicrobia</taxon>
        <taxon>Methanosarcinales</taxon>
        <taxon>Methanosarcinaceae</taxon>
        <taxon>Methanohalophilus</taxon>
    </lineage>
</organism>
<dbReference type="RefSeq" id="WP_181079371.1">
    <property type="nucleotide sequence ID" value="NZ_PVBU01000012.1"/>
</dbReference>
<reference evidence="1 2" key="1">
    <citation type="submission" date="2018-02" db="EMBL/GenBank/DDBJ databases">
        <title>Subsurface microbial communities from deep shales in Ohio and West Virginia, USA.</title>
        <authorList>
            <person name="Wrighton K."/>
        </authorList>
    </citation>
    <scope>NUCLEOTIDE SEQUENCE [LARGE SCALE GENOMIC DNA]</scope>
    <source>
        <strain evidence="1 2">DSM 10369</strain>
    </source>
</reference>
<proteinExistence type="predicted"/>
<sequence length="112" mass="12129">MQGKPGGAIITSAIPKDFEMMPPASDNGINAITYYMMEEGMEAVGSVRILGNNPCVRCRFGDECDMSGIKMMFGPDATKESVGINKFEDQPEAVNAAKELGKNIAEYLKSKE</sequence>